<reference evidence="2" key="1">
    <citation type="journal article" date="2022" name="Mol. Ecol. Resour.">
        <title>The genomes of chicory, endive, great burdock and yacon provide insights into Asteraceae palaeo-polyploidization history and plant inulin production.</title>
        <authorList>
            <person name="Fan W."/>
            <person name="Wang S."/>
            <person name="Wang H."/>
            <person name="Wang A."/>
            <person name="Jiang F."/>
            <person name="Liu H."/>
            <person name="Zhao H."/>
            <person name="Xu D."/>
            <person name="Zhang Y."/>
        </authorList>
    </citation>
    <scope>NUCLEOTIDE SEQUENCE [LARGE SCALE GENOMIC DNA]</scope>
    <source>
        <strain evidence="2">cv. Punajuju</strain>
    </source>
</reference>
<protein>
    <submittedName>
        <fullName evidence="1">Uncharacterized protein</fullName>
    </submittedName>
</protein>
<evidence type="ECO:0000313" key="2">
    <source>
        <dbReference type="Proteomes" id="UP001055811"/>
    </source>
</evidence>
<organism evidence="1 2">
    <name type="scientific">Cichorium intybus</name>
    <name type="common">Chicory</name>
    <dbReference type="NCBI Taxonomy" id="13427"/>
    <lineage>
        <taxon>Eukaryota</taxon>
        <taxon>Viridiplantae</taxon>
        <taxon>Streptophyta</taxon>
        <taxon>Embryophyta</taxon>
        <taxon>Tracheophyta</taxon>
        <taxon>Spermatophyta</taxon>
        <taxon>Magnoliopsida</taxon>
        <taxon>eudicotyledons</taxon>
        <taxon>Gunneridae</taxon>
        <taxon>Pentapetalae</taxon>
        <taxon>asterids</taxon>
        <taxon>campanulids</taxon>
        <taxon>Asterales</taxon>
        <taxon>Asteraceae</taxon>
        <taxon>Cichorioideae</taxon>
        <taxon>Cichorieae</taxon>
        <taxon>Cichoriinae</taxon>
        <taxon>Cichorium</taxon>
    </lineage>
</organism>
<name>A0ACB9D1B0_CICIN</name>
<sequence>MGYRSMGKIPLENGCVYLNQPNWNNEVVMRNPRWVRPRPDLNSKVCVFIFVSGGTEPGFEKDEVGKATFGYFNFSPEAPLTKAPQVTIILDQVKSECDASFFENIDSNGQQVFICIRAVMGGDTISLSDSSIDDEDLPTINQQFLDRLSEMPTSRQNLMLGASEILITHWRSKKMKSLSHNELALLDNQTSNETFQKWK</sequence>
<accession>A0ACB9D1B0</accession>
<evidence type="ECO:0000313" key="1">
    <source>
        <dbReference type="EMBL" id="KAI3740178.1"/>
    </source>
</evidence>
<keyword evidence="2" id="KW-1185">Reference proteome</keyword>
<comment type="caution">
    <text evidence="1">The sequence shown here is derived from an EMBL/GenBank/DDBJ whole genome shotgun (WGS) entry which is preliminary data.</text>
</comment>
<dbReference type="Proteomes" id="UP001055811">
    <property type="component" value="Linkage Group LG05"/>
</dbReference>
<dbReference type="EMBL" id="CM042013">
    <property type="protein sequence ID" value="KAI3740178.1"/>
    <property type="molecule type" value="Genomic_DNA"/>
</dbReference>
<gene>
    <name evidence="1" type="ORF">L2E82_30600</name>
</gene>
<proteinExistence type="predicted"/>
<reference evidence="1 2" key="2">
    <citation type="journal article" date="2022" name="Mol. Ecol. Resour.">
        <title>The genomes of chicory, endive, great burdock and yacon provide insights into Asteraceae paleo-polyploidization history and plant inulin production.</title>
        <authorList>
            <person name="Fan W."/>
            <person name="Wang S."/>
            <person name="Wang H."/>
            <person name="Wang A."/>
            <person name="Jiang F."/>
            <person name="Liu H."/>
            <person name="Zhao H."/>
            <person name="Xu D."/>
            <person name="Zhang Y."/>
        </authorList>
    </citation>
    <scope>NUCLEOTIDE SEQUENCE [LARGE SCALE GENOMIC DNA]</scope>
    <source>
        <strain evidence="2">cv. Punajuju</strain>
        <tissue evidence="1">Leaves</tissue>
    </source>
</reference>